<evidence type="ECO:0000313" key="2">
    <source>
        <dbReference type="EMBL" id="MBS7527046.1"/>
    </source>
</evidence>
<proteinExistence type="predicted"/>
<keyword evidence="1" id="KW-0472">Membrane</keyword>
<dbReference type="Gene3D" id="3.40.190.10">
    <property type="entry name" value="Periplasmic binding protein-like II"/>
    <property type="match status" value="2"/>
</dbReference>
<evidence type="ECO:0000313" key="3">
    <source>
        <dbReference type="Proteomes" id="UP000746471"/>
    </source>
</evidence>
<dbReference type="SUPFAM" id="SSF53850">
    <property type="entry name" value="Periplasmic binding protein-like II"/>
    <property type="match status" value="1"/>
</dbReference>
<organism evidence="2 3">
    <name type="scientific">Fusibacter paucivorans</name>
    <dbReference type="NCBI Taxonomy" id="76009"/>
    <lineage>
        <taxon>Bacteria</taxon>
        <taxon>Bacillati</taxon>
        <taxon>Bacillota</taxon>
        <taxon>Clostridia</taxon>
        <taxon>Eubacteriales</taxon>
        <taxon>Eubacteriales Family XII. Incertae Sedis</taxon>
        <taxon>Fusibacter</taxon>
    </lineage>
</organism>
<comment type="caution">
    <text evidence="2">The sequence shown here is derived from an EMBL/GenBank/DDBJ whole genome shotgun (WGS) entry which is preliminary data.</text>
</comment>
<protein>
    <submittedName>
        <fullName evidence="2">ABC transporter substrate-binding protein</fullName>
    </submittedName>
</protein>
<keyword evidence="1" id="KW-1133">Transmembrane helix</keyword>
<dbReference type="PANTHER" id="PTHR42779">
    <property type="entry name" value="PROTEIN YNJB"/>
    <property type="match status" value="1"/>
</dbReference>
<reference evidence="2 3" key="1">
    <citation type="submission" date="2021-05" db="EMBL/GenBank/DDBJ databases">
        <title>Fusibacter ferrireducens sp. nov., an anaerobic, sulfur- and Fe-reducing bacterium isolated from the mangrove sediment.</title>
        <authorList>
            <person name="Qiu D."/>
        </authorList>
    </citation>
    <scope>NUCLEOTIDE SEQUENCE [LARGE SCALE GENOMIC DNA]</scope>
    <source>
        <strain evidence="2 3">DSM 12116</strain>
    </source>
</reference>
<dbReference type="EMBL" id="JAHBCL010000016">
    <property type="protein sequence ID" value="MBS7527046.1"/>
    <property type="molecule type" value="Genomic_DNA"/>
</dbReference>
<dbReference type="Pfam" id="PF13416">
    <property type="entry name" value="SBP_bac_8"/>
    <property type="match status" value="1"/>
</dbReference>
<name>A0ABS5PRQ0_9FIRM</name>
<dbReference type="PANTHER" id="PTHR42779:SF1">
    <property type="entry name" value="PROTEIN YNJB"/>
    <property type="match status" value="1"/>
</dbReference>
<keyword evidence="3" id="KW-1185">Reference proteome</keyword>
<gene>
    <name evidence="2" type="ORF">KHM83_10170</name>
</gene>
<evidence type="ECO:0000256" key="1">
    <source>
        <dbReference type="SAM" id="Phobius"/>
    </source>
</evidence>
<dbReference type="RefSeq" id="WP_213236909.1">
    <property type="nucleotide sequence ID" value="NZ_JAHBCL010000016.1"/>
</dbReference>
<dbReference type="InterPro" id="IPR006059">
    <property type="entry name" value="SBP"/>
</dbReference>
<keyword evidence="1" id="KW-0812">Transmembrane</keyword>
<dbReference type="PROSITE" id="PS51257">
    <property type="entry name" value="PROKAR_LIPOPROTEIN"/>
    <property type="match status" value="1"/>
</dbReference>
<dbReference type="NCBIfam" id="NF008633">
    <property type="entry name" value="PRK11622.1"/>
    <property type="match status" value="1"/>
</dbReference>
<dbReference type="Proteomes" id="UP000746471">
    <property type="component" value="Unassembled WGS sequence"/>
</dbReference>
<feature type="transmembrane region" description="Helical" evidence="1">
    <location>
        <begin position="12"/>
        <end position="28"/>
    </location>
</feature>
<sequence length="425" mass="47741">MIRRRTYKIKASALRIGMILMTVYFLSGCTLSERILASNDSESQAWELITDSANRTEVVLCVDPSDEALIDWLKDDFAERMKVNYNVTVTVLVQSIAKTYEKLGDDQLNERETGQFDVVFLNGDTFDIAMKNQYLYGPFEDQVPNAVSYLNASDLEMQYDEARAINGYELPYAKTQLYMIYDENYFYDIPESNEALLALFKSFKGQFTYPDPRTSDVGEAFIVSLMLPYLDIEKLNTGELDDAALLEAVTPVLDALKALKPYQYGEGTSFPQTAAAMDQLYQNGDLVFSMSLVNNYATDQLRAYEYPEESNVFVMPEGSTGLTDYVGIANNAPNKSGAIVVINELLSAASQADIYNPKFLGKLPVYDLTTTPDEAFTDLKSVKLKSTTLSYSELLDMRFPEIAPGMRQKMVNLWTAHVLNDTTGE</sequence>
<accession>A0ABS5PRQ0</accession>